<name>A0A382J1I0_9ZZZZ</name>
<gene>
    <name evidence="1" type="ORF">METZ01_LOCUS258610</name>
</gene>
<organism evidence="1">
    <name type="scientific">marine metagenome</name>
    <dbReference type="NCBI Taxonomy" id="408172"/>
    <lineage>
        <taxon>unclassified sequences</taxon>
        <taxon>metagenomes</taxon>
        <taxon>ecological metagenomes</taxon>
    </lineage>
</organism>
<reference evidence="1" key="1">
    <citation type="submission" date="2018-05" db="EMBL/GenBank/DDBJ databases">
        <authorList>
            <person name="Lanie J.A."/>
            <person name="Ng W.-L."/>
            <person name="Kazmierczak K.M."/>
            <person name="Andrzejewski T.M."/>
            <person name="Davidsen T.M."/>
            <person name="Wayne K.J."/>
            <person name="Tettelin H."/>
            <person name="Glass J.I."/>
            <person name="Rusch D."/>
            <person name="Podicherti R."/>
            <person name="Tsui H.-C.T."/>
            <person name="Winkler M.E."/>
        </authorList>
    </citation>
    <scope>NUCLEOTIDE SEQUENCE</scope>
</reference>
<dbReference type="AlphaFoldDB" id="A0A382J1I0"/>
<accession>A0A382J1I0</accession>
<sequence>MKSFLEKREAMAVMIIQAIICKREAVRPSPKEAAELAVEHTDCLMQELTKSSGEKVKYLDDWNRRRLQQ</sequence>
<proteinExistence type="predicted"/>
<dbReference type="EMBL" id="UINC01071099">
    <property type="protein sequence ID" value="SVC05756.1"/>
    <property type="molecule type" value="Genomic_DNA"/>
</dbReference>
<evidence type="ECO:0000313" key="1">
    <source>
        <dbReference type="EMBL" id="SVC05756.1"/>
    </source>
</evidence>
<protein>
    <submittedName>
        <fullName evidence="1">Uncharacterized protein</fullName>
    </submittedName>
</protein>